<reference evidence="1" key="1">
    <citation type="submission" date="2023-10" db="EMBL/GenBank/DDBJ databases">
        <authorList>
            <person name="Chen Y."/>
            <person name="Shah S."/>
            <person name="Dougan E. K."/>
            <person name="Thang M."/>
            <person name="Chan C."/>
        </authorList>
    </citation>
    <scope>NUCLEOTIDE SEQUENCE [LARGE SCALE GENOMIC DNA]</scope>
</reference>
<name>A0ABN9VX09_9DINO</name>
<organism evidence="1 2">
    <name type="scientific">Prorocentrum cordatum</name>
    <dbReference type="NCBI Taxonomy" id="2364126"/>
    <lineage>
        <taxon>Eukaryota</taxon>
        <taxon>Sar</taxon>
        <taxon>Alveolata</taxon>
        <taxon>Dinophyceae</taxon>
        <taxon>Prorocentrales</taxon>
        <taxon>Prorocentraceae</taxon>
        <taxon>Prorocentrum</taxon>
    </lineage>
</organism>
<dbReference type="EMBL" id="CAUYUJ010017750">
    <property type="protein sequence ID" value="CAK0877556.1"/>
    <property type="molecule type" value="Genomic_DNA"/>
</dbReference>
<evidence type="ECO:0000313" key="1">
    <source>
        <dbReference type="EMBL" id="CAK0877556.1"/>
    </source>
</evidence>
<comment type="caution">
    <text evidence="1">The sequence shown here is derived from an EMBL/GenBank/DDBJ whole genome shotgun (WGS) entry which is preliminary data.</text>
</comment>
<dbReference type="Proteomes" id="UP001189429">
    <property type="component" value="Unassembled WGS sequence"/>
</dbReference>
<proteinExistence type="predicted"/>
<dbReference type="Gene3D" id="3.50.4.10">
    <property type="entry name" value="Hepatocyte Growth Factor"/>
    <property type="match status" value="1"/>
</dbReference>
<protein>
    <recommendedName>
        <fullName evidence="3">Apple domain-containing protein</fullName>
    </recommendedName>
</protein>
<gene>
    <name evidence="1" type="ORF">PCOR1329_LOCUS61590</name>
</gene>
<evidence type="ECO:0008006" key="3">
    <source>
        <dbReference type="Google" id="ProtNLM"/>
    </source>
</evidence>
<accession>A0ABN9VX09</accession>
<sequence length="490" mass="52077">MQRLSAESCHSSTVNAVTGFCELWAMRHFAATPFICHARAAGADFLDADVHHGADLLEPGVAARERSVDSGLTLALCCKACVAGPGCHAFVFAEVTGSCWLYPSEVSYSLWDMKQGYSSYILPCHRRGQVVCPCSPSGTSKIRMPCQCDAASSPHHTECAVGQYCDDGACHDRKQRRLSADVCSVTPAVTTTSVARTRTDTTTPDMYVVDVLEITVDCSTSALAAWAADKHSVGVNKVIPSAVKSPYSSGTASSWDPSYQRRLDDSSDLAGAQLWSDVHLPIAANLVNNLASTRSDLALSFRDNDVWLSRVWSVTLTNPIDEEGACFSTNSNSRDEFGDSCEVYPPSPAWRGKYDDSDFTSASMCCGCGGGVDHEPQTPAPTPAPAPTPVPDCVDTDFGEVDAYGDGCESYSVFPQCYCGAFDVGRFDSMTMCCVCPAYRPPTLPSTPAPPPPSPWWGTGILDGAVSCQLSLLPFPAAAAAAACALRGQV</sequence>
<evidence type="ECO:0000313" key="2">
    <source>
        <dbReference type="Proteomes" id="UP001189429"/>
    </source>
</evidence>
<keyword evidence="2" id="KW-1185">Reference proteome</keyword>